<protein>
    <submittedName>
        <fullName evidence="2">Uncharacterized protein</fullName>
    </submittedName>
</protein>
<name>A0A0F9M614_9ZZZZ</name>
<organism evidence="2">
    <name type="scientific">marine sediment metagenome</name>
    <dbReference type="NCBI Taxonomy" id="412755"/>
    <lineage>
        <taxon>unclassified sequences</taxon>
        <taxon>metagenomes</taxon>
        <taxon>ecological metagenomes</taxon>
    </lineage>
</organism>
<evidence type="ECO:0000313" key="2">
    <source>
        <dbReference type="EMBL" id="KKN02830.1"/>
    </source>
</evidence>
<keyword evidence="1" id="KW-0175">Coiled coil</keyword>
<evidence type="ECO:0000256" key="1">
    <source>
        <dbReference type="SAM" id="Coils"/>
    </source>
</evidence>
<dbReference type="EMBL" id="LAZR01005103">
    <property type="protein sequence ID" value="KKN02830.1"/>
    <property type="molecule type" value="Genomic_DNA"/>
</dbReference>
<comment type="caution">
    <text evidence="2">The sequence shown here is derived from an EMBL/GenBank/DDBJ whole genome shotgun (WGS) entry which is preliminary data.</text>
</comment>
<proteinExistence type="predicted"/>
<gene>
    <name evidence="2" type="ORF">LCGC14_1113800</name>
</gene>
<dbReference type="AlphaFoldDB" id="A0A0F9M614"/>
<accession>A0A0F9M614</accession>
<reference evidence="2" key="1">
    <citation type="journal article" date="2015" name="Nature">
        <title>Complex archaea that bridge the gap between prokaryotes and eukaryotes.</title>
        <authorList>
            <person name="Spang A."/>
            <person name="Saw J.H."/>
            <person name="Jorgensen S.L."/>
            <person name="Zaremba-Niedzwiedzka K."/>
            <person name="Martijn J."/>
            <person name="Lind A.E."/>
            <person name="van Eijk R."/>
            <person name="Schleper C."/>
            <person name="Guy L."/>
            <person name="Ettema T.J."/>
        </authorList>
    </citation>
    <scope>NUCLEOTIDE SEQUENCE</scope>
</reference>
<sequence>MAYQPLTPIKESRIQGSIIPEAYTPLYKETDEYKELLQTEIANRVGSVDVLSESGRKDIWDNFYLGMRNVLHKTKNYFLNTLPNIVFKDIKEGDAIPFTGEPATKEYAENINERNEKLRNSFKKSYNKSNEKYQEWLDKNPQIQPPKDKPTWNKPAWDAIRDDPSLLVDPGFVLFKMAGSVSFTLGVMGTTLAVGAITGDPVTAVLAGVAVSLPLISEDLYNDLIENGATEEQAATLTQYIAPIIAGVEVAGDMPIINQLGGDIWAKALRKNIQDEVVDRTTSYIVKKGIIKFGIAELSEITEEVVQQAIQDATVKTVNENRKILSDVKNLIAETALSVFPFSSTAGISAIHQETKLAKAEPKPEMKLEEPSVQEISIEPQPKVEIKEEPKIAPTEKPIKELTREEVHDIVVKIIPKDTEKMTPKLIEASLIGELLDRNIPLRQATVIAENVAPDAVAVFKEGEGTESKRLKDFTETLENELTIGISEIKPEVKPIPSKEIIKKKPKISAKEKAILEEKEVLQVANIGTGEFKVGEVYVQEVARGKRPILINKVNPDGSVEGWYLGAPFKEEAQFGIGLASLQPAKWTKPSKELLKAEFSQETLDKFISKVFKVEKKKQLKAPEKPKVKPKGKPAKVAKSIEAKAKEKGIVEAFEKLAEFTPVVIKEQVAKIEKLMEDNIERAKAMAIGEEPLDPDIKGAILVKMIEDYAMENEDGELILALANSPLVSETSIAGQTLRLIGERVPDSATAKIKEVERERKKVAKKKLKGRTAIQEKEQIKKGLKEELKEKTKKISKHSWEALIDELTC</sequence>
<feature type="coiled-coil region" evidence="1">
    <location>
        <begin position="774"/>
        <end position="801"/>
    </location>
</feature>